<dbReference type="PANTHER" id="PTHR43166:SF30">
    <property type="entry name" value="METHIONINE IMPORT ATP-BINDING PROTEIN METN"/>
    <property type="match status" value="1"/>
</dbReference>
<evidence type="ECO:0000256" key="5">
    <source>
        <dbReference type="ARBA" id="ARBA00022840"/>
    </source>
</evidence>
<keyword evidence="8" id="KW-0472">Membrane</keyword>
<dbReference type="AlphaFoldDB" id="A0AAV4LC41"/>
<evidence type="ECO:0000256" key="8">
    <source>
        <dbReference type="ARBA" id="ARBA00023136"/>
    </source>
</evidence>
<dbReference type="RefSeq" id="WP_282198560.1">
    <property type="nucleotide sequence ID" value="NZ_BOQE01000001.1"/>
</dbReference>
<evidence type="ECO:0000313" key="11">
    <source>
        <dbReference type="Proteomes" id="UP001057291"/>
    </source>
</evidence>
<dbReference type="InterPro" id="IPR041701">
    <property type="entry name" value="MetN_ABC"/>
</dbReference>
<evidence type="ECO:0000256" key="2">
    <source>
        <dbReference type="ARBA" id="ARBA00022448"/>
    </source>
</evidence>
<dbReference type="InterPro" id="IPR050086">
    <property type="entry name" value="MetN_ABC_transporter-like"/>
</dbReference>
<dbReference type="SMART" id="SM00382">
    <property type="entry name" value="AAA"/>
    <property type="match status" value="1"/>
</dbReference>
<dbReference type="PROSITE" id="PS00211">
    <property type="entry name" value="ABC_TRANSPORTER_1"/>
    <property type="match status" value="1"/>
</dbReference>
<dbReference type="InterPro" id="IPR045865">
    <property type="entry name" value="ACT-like_dom_sf"/>
</dbReference>
<dbReference type="SUPFAM" id="SSF55021">
    <property type="entry name" value="ACT-like"/>
    <property type="match status" value="1"/>
</dbReference>
<dbReference type="InterPro" id="IPR017871">
    <property type="entry name" value="ABC_transporter-like_CS"/>
</dbReference>
<dbReference type="InterPro" id="IPR003439">
    <property type="entry name" value="ABC_transporter-like_ATP-bd"/>
</dbReference>
<evidence type="ECO:0000259" key="9">
    <source>
        <dbReference type="PROSITE" id="PS50893"/>
    </source>
</evidence>
<dbReference type="Gene3D" id="3.40.50.300">
    <property type="entry name" value="P-loop containing nucleotide triphosphate hydrolases"/>
    <property type="match status" value="1"/>
</dbReference>
<gene>
    <name evidence="10" type="primary">metN1</name>
    <name evidence="10" type="ORF">DNHGIG_09020</name>
</gene>
<keyword evidence="6" id="KW-1278">Translocase</keyword>
<dbReference type="PROSITE" id="PS50893">
    <property type="entry name" value="ABC_TRANSPORTER_2"/>
    <property type="match status" value="1"/>
</dbReference>
<keyword evidence="11" id="KW-1185">Reference proteome</keyword>
<dbReference type="GO" id="GO:0016887">
    <property type="term" value="F:ATP hydrolysis activity"/>
    <property type="evidence" value="ECO:0007669"/>
    <property type="project" value="InterPro"/>
</dbReference>
<sequence>MIQLSNVSKTFYTKKGKVDALKNVSLQVNKGEIFGVIGYSGAGKSTLIRCVNLLERPTGGRVTVNGVELTALNSGKLKEMRKKIGMIFQGFNLLKTATVYDNIAIPFRLAGVPKSEIHKRVEKYLAIVGLQDRHDSYPSQLSGGQKQRVAIARALALEPEVLLSDEATSALDPETTETILDLLLKINDVLGITILLITHEMNVVQRICDRVAVMENGEIVETGSLSQIFTAPKHETTKKFVNSLFHQPLPKSLVNELKSSGPIVTLSFTDTSSGEPALALVSKKFDVYPNILSGNVIQLKNEPYGKLIVHLQGNAEETKKAVQFLEQRGVRVEGVNVHDFKNQRIS</sequence>
<dbReference type="CDD" id="cd03258">
    <property type="entry name" value="ABC_MetN_methionine_transporter"/>
    <property type="match status" value="1"/>
</dbReference>
<organism evidence="10 11">
    <name type="scientific">Collibacillus ludicampi</name>
    <dbReference type="NCBI Taxonomy" id="2771369"/>
    <lineage>
        <taxon>Bacteria</taxon>
        <taxon>Bacillati</taxon>
        <taxon>Bacillota</taxon>
        <taxon>Bacilli</taxon>
        <taxon>Bacillales</taxon>
        <taxon>Alicyclobacillaceae</taxon>
        <taxon>Collibacillus</taxon>
    </lineage>
</organism>
<evidence type="ECO:0000256" key="1">
    <source>
        <dbReference type="ARBA" id="ARBA00005417"/>
    </source>
</evidence>
<comment type="similarity">
    <text evidence="1">Belongs to the ABC transporter superfamily.</text>
</comment>
<protein>
    <submittedName>
        <fullName evidence="10">Methionine import ATP-binding protein MetN 1</fullName>
    </submittedName>
</protein>
<keyword evidence="5 10" id="KW-0067">ATP-binding</keyword>
<comment type="caution">
    <text evidence="10">The sequence shown here is derived from an EMBL/GenBank/DDBJ whole genome shotgun (WGS) entry which is preliminary data.</text>
</comment>
<reference evidence="10" key="1">
    <citation type="journal article" date="2023" name="Int. J. Syst. Evol. Microbiol.">
        <title>Collibacillus ludicampi gen. nov., sp. nov., a new soil bacterium of the family Alicyclobacillaceae.</title>
        <authorList>
            <person name="Jojima T."/>
            <person name="Ioku Y."/>
            <person name="Fukuta Y."/>
            <person name="Shirasaka N."/>
            <person name="Matsumura Y."/>
            <person name="Mori M."/>
        </authorList>
    </citation>
    <scope>NUCLEOTIDE SEQUENCE</scope>
    <source>
        <strain evidence="10">TP075</strain>
    </source>
</reference>
<dbReference type="SUPFAM" id="SSF52540">
    <property type="entry name" value="P-loop containing nucleoside triphosphate hydrolases"/>
    <property type="match status" value="1"/>
</dbReference>
<accession>A0AAV4LC41</accession>
<dbReference type="GO" id="GO:0005886">
    <property type="term" value="C:plasma membrane"/>
    <property type="evidence" value="ECO:0007669"/>
    <property type="project" value="UniProtKB-ARBA"/>
</dbReference>
<dbReference type="FunFam" id="3.40.50.300:FF:000056">
    <property type="entry name" value="Cell division ATP-binding protein FtsE"/>
    <property type="match status" value="1"/>
</dbReference>
<dbReference type="EMBL" id="BOQE01000001">
    <property type="protein sequence ID" value="GIM45353.1"/>
    <property type="molecule type" value="Genomic_DNA"/>
</dbReference>
<dbReference type="InterPro" id="IPR018449">
    <property type="entry name" value="NIL_domain"/>
</dbReference>
<dbReference type="SMART" id="SM00930">
    <property type="entry name" value="NIL"/>
    <property type="match status" value="1"/>
</dbReference>
<evidence type="ECO:0000256" key="6">
    <source>
        <dbReference type="ARBA" id="ARBA00022967"/>
    </source>
</evidence>
<keyword evidence="3" id="KW-1003">Cell membrane</keyword>
<dbReference type="Pfam" id="PF09383">
    <property type="entry name" value="NIL"/>
    <property type="match status" value="1"/>
</dbReference>
<evidence type="ECO:0000256" key="4">
    <source>
        <dbReference type="ARBA" id="ARBA00022741"/>
    </source>
</evidence>
<dbReference type="GO" id="GO:0005524">
    <property type="term" value="F:ATP binding"/>
    <property type="evidence" value="ECO:0007669"/>
    <property type="project" value="UniProtKB-KW"/>
</dbReference>
<evidence type="ECO:0000313" key="10">
    <source>
        <dbReference type="EMBL" id="GIM45353.1"/>
    </source>
</evidence>
<feature type="domain" description="ABC transporter" evidence="9">
    <location>
        <begin position="2"/>
        <end position="241"/>
    </location>
</feature>
<proteinExistence type="inferred from homology"/>
<keyword evidence="7" id="KW-0029">Amino-acid transport</keyword>
<name>A0AAV4LC41_9BACL</name>
<evidence type="ECO:0000256" key="3">
    <source>
        <dbReference type="ARBA" id="ARBA00022475"/>
    </source>
</evidence>
<dbReference type="Proteomes" id="UP001057291">
    <property type="component" value="Unassembled WGS sequence"/>
</dbReference>
<dbReference type="Pfam" id="PF00005">
    <property type="entry name" value="ABC_tran"/>
    <property type="match status" value="1"/>
</dbReference>
<keyword evidence="2" id="KW-0813">Transport</keyword>
<dbReference type="Gene3D" id="3.30.70.260">
    <property type="match status" value="1"/>
</dbReference>
<dbReference type="InterPro" id="IPR027417">
    <property type="entry name" value="P-loop_NTPase"/>
</dbReference>
<dbReference type="PANTHER" id="PTHR43166">
    <property type="entry name" value="AMINO ACID IMPORT ATP-BINDING PROTEIN"/>
    <property type="match status" value="1"/>
</dbReference>
<evidence type="ECO:0000256" key="7">
    <source>
        <dbReference type="ARBA" id="ARBA00022970"/>
    </source>
</evidence>
<keyword evidence="4" id="KW-0547">Nucleotide-binding</keyword>
<dbReference type="GO" id="GO:0006865">
    <property type="term" value="P:amino acid transport"/>
    <property type="evidence" value="ECO:0007669"/>
    <property type="project" value="UniProtKB-KW"/>
</dbReference>
<dbReference type="InterPro" id="IPR003593">
    <property type="entry name" value="AAA+_ATPase"/>
</dbReference>